<feature type="chain" id="PRO_5029885449" description="Cnidarian restricted protein" evidence="1">
    <location>
        <begin position="20"/>
        <end position="116"/>
    </location>
</feature>
<reference evidence="2" key="1">
    <citation type="submission" date="2021-01" db="UniProtKB">
        <authorList>
            <consortium name="EnsemblMetazoa"/>
        </authorList>
    </citation>
    <scope>IDENTIFICATION</scope>
</reference>
<feature type="signal peptide" evidence="1">
    <location>
        <begin position="1"/>
        <end position="19"/>
    </location>
</feature>
<keyword evidence="1" id="KW-0732">Signal</keyword>
<dbReference type="EnsemblMetazoa" id="CLYHEMT006141.1">
    <property type="protein sequence ID" value="CLYHEMP006141.1"/>
    <property type="gene ID" value="CLYHEMG006141"/>
</dbReference>
<evidence type="ECO:0000313" key="2">
    <source>
        <dbReference type="EnsemblMetazoa" id="CLYHEMP006141.1"/>
    </source>
</evidence>
<evidence type="ECO:0000256" key="1">
    <source>
        <dbReference type="SAM" id="SignalP"/>
    </source>
</evidence>
<name>A0A7M5V4V7_9CNID</name>
<evidence type="ECO:0000313" key="3">
    <source>
        <dbReference type="Proteomes" id="UP000594262"/>
    </source>
</evidence>
<organism evidence="2 3">
    <name type="scientific">Clytia hemisphaerica</name>
    <dbReference type="NCBI Taxonomy" id="252671"/>
    <lineage>
        <taxon>Eukaryota</taxon>
        <taxon>Metazoa</taxon>
        <taxon>Cnidaria</taxon>
        <taxon>Hydrozoa</taxon>
        <taxon>Hydroidolina</taxon>
        <taxon>Leptothecata</taxon>
        <taxon>Obeliida</taxon>
        <taxon>Clytiidae</taxon>
        <taxon>Clytia</taxon>
    </lineage>
</organism>
<dbReference type="AlphaFoldDB" id="A0A7M5V4V7"/>
<protein>
    <recommendedName>
        <fullName evidence="4">Cnidarian restricted protein</fullName>
    </recommendedName>
</protein>
<sequence length="116" mass="12969">MFFKLYCAVLLVVLASVEANPDNIDGEKELIQDEMNKMNANKRVRRSFKISDWAACSAGTTIHEVQKCAKAGRLSKLVFVCRFGNVNVTCKRSGTELLCPVHNWFGSFCCDAKCDL</sequence>
<dbReference type="Proteomes" id="UP000594262">
    <property type="component" value="Unplaced"/>
</dbReference>
<accession>A0A7M5V4V7</accession>
<evidence type="ECO:0008006" key="4">
    <source>
        <dbReference type="Google" id="ProtNLM"/>
    </source>
</evidence>
<keyword evidence="3" id="KW-1185">Reference proteome</keyword>
<proteinExistence type="predicted"/>